<evidence type="ECO:0000259" key="3">
    <source>
        <dbReference type="SMART" id="SM01010"/>
    </source>
</evidence>
<comment type="caution">
    <text evidence="4">The sequence shown here is derived from an EMBL/GenBank/DDBJ whole genome shotgun (WGS) entry which is preliminary data.</text>
</comment>
<accession>A0ABQ9N6I6</accession>
<feature type="domain" description="Association with the SNF1 complex (ASC)" evidence="3">
    <location>
        <begin position="206"/>
        <end position="292"/>
    </location>
</feature>
<dbReference type="Pfam" id="PF04739">
    <property type="entry name" value="AMPKBI"/>
    <property type="match status" value="1"/>
</dbReference>
<dbReference type="Gene3D" id="6.20.250.60">
    <property type="match status" value="1"/>
</dbReference>
<keyword evidence="5" id="KW-1185">Reference proteome</keyword>
<feature type="region of interest" description="Disordered" evidence="2">
    <location>
        <begin position="1"/>
        <end position="27"/>
    </location>
</feature>
<dbReference type="Gene3D" id="2.60.40.10">
    <property type="entry name" value="Immunoglobulins"/>
    <property type="match status" value="1"/>
</dbReference>
<dbReference type="SUPFAM" id="SSF160219">
    <property type="entry name" value="AMPKBI-like"/>
    <property type="match status" value="1"/>
</dbReference>
<dbReference type="InterPro" id="IPR032640">
    <property type="entry name" value="AMPK1_CBM"/>
</dbReference>
<evidence type="ECO:0000256" key="1">
    <source>
        <dbReference type="ARBA" id="ARBA00010926"/>
    </source>
</evidence>
<organism evidence="4 5">
    <name type="scientific">Hevea brasiliensis</name>
    <name type="common">Para rubber tree</name>
    <name type="synonym">Siphonia brasiliensis</name>
    <dbReference type="NCBI Taxonomy" id="3981"/>
    <lineage>
        <taxon>Eukaryota</taxon>
        <taxon>Viridiplantae</taxon>
        <taxon>Streptophyta</taxon>
        <taxon>Embryophyta</taxon>
        <taxon>Tracheophyta</taxon>
        <taxon>Spermatophyta</taxon>
        <taxon>Magnoliopsida</taxon>
        <taxon>eudicotyledons</taxon>
        <taxon>Gunneridae</taxon>
        <taxon>Pentapetalae</taxon>
        <taxon>rosids</taxon>
        <taxon>fabids</taxon>
        <taxon>Malpighiales</taxon>
        <taxon>Euphorbiaceae</taxon>
        <taxon>Crotonoideae</taxon>
        <taxon>Micrandreae</taxon>
        <taxon>Hevea</taxon>
    </lineage>
</organism>
<proteinExistence type="inferred from homology"/>
<protein>
    <recommendedName>
        <fullName evidence="3">Association with the SNF1 complex (ASC) domain-containing protein</fullName>
    </recommendedName>
</protein>
<dbReference type="InterPro" id="IPR006828">
    <property type="entry name" value="ASC_dom"/>
</dbReference>
<evidence type="ECO:0000313" key="5">
    <source>
        <dbReference type="Proteomes" id="UP001174677"/>
    </source>
</evidence>
<dbReference type="CDD" id="cd02859">
    <property type="entry name" value="E_set_AMPKbeta_like_N"/>
    <property type="match status" value="1"/>
</dbReference>
<comment type="similarity">
    <text evidence="1">Belongs to the 5'-AMP-activated protein kinase beta subunit family.</text>
</comment>
<name>A0ABQ9N6I6_HEVBR</name>
<evidence type="ECO:0000256" key="2">
    <source>
        <dbReference type="SAM" id="MobiDB-lite"/>
    </source>
</evidence>
<dbReference type="InterPro" id="IPR037256">
    <property type="entry name" value="ASC_dom_sf"/>
</dbReference>
<dbReference type="Proteomes" id="UP001174677">
    <property type="component" value="Chromosome 2"/>
</dbReference>
<dbReference type="PANTHER" id="PTHR46316:SF9">
    <property type="entry name" value="SNF1-RELATED PROTEIN KINASE REGULATORY SUBUNIT BETA-1"/>
    <property type="match status" value="1"/>
</dbReference>
<sequence length="294" mass="32678">MGNVNGREEGVKGPDEDGSNGQSTPIQTAYSYRAAAVASSVPMANASNDNNNNNYINTTPSRSPARSASPLLFASQIPIASFQRSDGLPFLNQMWRNESPGVVDHPPEQGIPTIISWNYGGNEVFLEGSWDNWMSRKRMQRSGNDHSILLVLRSGIYHYKFIVDGEWRYNPDLPCVSDGMGRFYNLLDVNNYVPENLDSVAEFEAPPSPGSTYGQSFPSEEDFAREPLVVPQQLRLTVLGMENSNEASLKPQHVVLNHLFLDKGRASQSLVALGLTHRFQSKFVTVVLYKPLKR</sequence>
<dbReference type="EMBL" id="JARPOI010000002">
    <property type="protein sequence ID" value="KAJ9186953.1"/>
    <property type="molecule type" value="Genomic_DNA"/>
</dbReference>
<dbReference type="Pfam" id="PF16561">
    <property type="entry name" value="AMPK1_CBM"/>
    <property type="match status" value="1"/>
</dbReference>
<dbReference type="SUPFAM" id="SSF81296">
    <property type="entry name" value="E set domains"/>
    <property type="match status" value="1"/>
</dbReference>
<dbReference type="InterPro" id="IPR014756">
    <property type="entry name" value="Ig_E-set"/>
</dbReference>
<feature type="region of interest" description="Disordered" evidence="2">
    <location>
        <begin position="43"/>
        <end position="62"/>
    </location>
</feature>
<dbReference type="InterPro" id="IPR013783">
    <property type="entry name" value="Ig-like_fold"/>
</dbReference>
<evidence type="ECO:0000313" key="4">
    <source>
        <dbReference type="EMBL" id="KAJ9186953.1"/>
    </source>
</evidence>
<dbReference type="PANTHER" id="PTHR46316">
    <property type="entry name" value="SNF1-RELATED PROTEIN KINASE REGULATORY SUBUNIT BETA-1"/>
    <property type="match status" value="1"/>
</dbReference>
<feature type="compositionally biased region" description="Basic and acidic residues" evidence="2">
    <location>
        <begin position="1"/>
        <end position="15"/>
    </location>
</feature>
<gene>
    <name evidence="4" type="ORF">P3X46_002464</name>
</gene>
<dbReference type="InterPro" id="IPR043554">
    <property type="entry name" value="KINB"/>
</dbReference>
<reference evidence="4" key="1">
    <citation type="journal article" date="2023" name="Plant Biotechnol. J.">
        <title>Chromosome-level wild Hevea brasiliensis genome provides new tools for genomic-assisted breeding and valuable loci to elevate rubber yield.</title>
        <authorList>
            <person name="Cheng H."/>
            <person name="Song X."/>
            <person name="Hu Y."/>
            <person name="Wu T."/>
            <person name="Yang Q."/>
            <person name="An Z."/>
            <person name="Feng S."/>
            <person name="Deng Z."/>
            <person name="Wu W."/>
            <person name="Zeng X."/>
            <person name="Tu M."/>
            <person name="Wang X."/>
            <person name="Huang H."/>
        </authorList>
    </citation>
    <scope>NUCLEOTIDE SEQUENCE</scope>
    <source>
        <strain evidence="4">MT/VB/25A 57/8</strain>
    </source>
</reference>
<dbReference type="SMART" id="SM01010">
    <property type="entry name" value="AMPKBI"/>
    <property type="match status" value="1"/>
</dbReference>